<dbReference type="EMBL" id="QFYS01000001">
    <property type="protein sequence ID" value="RAK68524.1"/>
    <property type="molecule type" value="Genomic_DNA"/>
</dbReference>
<proteinExistence type="predicted"/>
<evidence type="ECO:0000313" key="2">
    <source>
        <dbReference type="EMBL" id="RAK68524.1"/>
    </source>
</evidence>
<dbReference type="RefSeq" id="WP_111274016.1">
    <property type="nucleotide sequence ID" value="NZ_QFYS01000001.1"/>
</dbReference>
<keyword evidence="3" id="KW-1185">Reference proteome</keyword>
<name>A0A328BRP9_9CAUL</name>
<evidence type="ECO:0000256" key="1">
    <source>
        <dbReference type="SAM" id="MobiDB-lite"/>
    </source>
</evidence>
<evidence type="ECO:0000313" key="3">
    <source>
        <dbReference type="Proteomes" id="UP000249524"/>
    </source>
</evidence>
<accession>A0A328BRP9</accession>
<protein>
    <submittedName>
        <fullName evidence="2">Uncharacterized protein</fullName>
    </submittedName>
</protein>
<feature type="region of interest" description="Disordered" evidence="1">
    <location>
        <begin position="1"/>
        <end position="55"/>
    </location>
</feature>
<dbReference type="AlphaFoldDB" id="A0A328BRP9"/>
<dbReference type="OrthoDB" id="7193488at2"/>
<dbReference type="Proteomes" id="UP000249524">
    <property type="component" value="Unassembled WGS sequence"/>
</dbReference>
<reference evidence="2 3" key="1">
    <citation type="submission" date="2018-05" db="EMBL/GenBank/DDBJ databases">
        <authorList>
            <person name="Lanie J.A."/>
            <person name="Ng W.-L."/>
            <person name="Kazmierczak K.M."/>
            <person name="Andrzejewski T.M."/>
            <person name="Davidsen T.M."/>
            <person name="Wayne K.J."/>
            <person name="Tettelin H."/>
            <person name="Glass J.I."/>
            <person name="Rusch D."/>
            <person name="Podicherti R."/>
            <person name="Tsui H.-C.T."/>
            <person name="Winkler M.E."/>
        </authorList>
    </citation>
    <scope>NUCLEOTIDE SEQUENCE [LARGE SCALE GENOMIC DNA]</scope>
    <source>
        <strain evidence="2 3">BUT-10</strain>
    </source>
</reference>
<gene>
    <name evidence="2" type="ORF">DJ019_00400</name>
</gene>
<comment type="caution">
    <text evidence="2">The sequence shown here is derived from an EMBL/GenBank/DDBJ whole genome shotgun (WGS) entry which is preliminary data.</text>
</comment>
<organism evidence="2 3">
    <name type="scientific">Phenylobacterium kunshanense</name>
    <dbReference type="NCBI Taxonomy" id="1445034"/>
    <lineage>
        <taxon>Bacteria</taxon>
        <taxon>Pseudomonadati</taxon>
        <taxon>Pseudomonadota</taxon>
        <taxon>Alphaproteobacteria</taxon>
        <taxon>Caulobacterales</taxon>
        <taxon>Caulobacteraceae</taxon>
        <taxon>Phenylobacterium</taxon>
    </lineage>
</organism>
<feature type="compositionally biased region" description="Acidic residues" evidence="1">
    <location>
        <begin position="13"/>
        <end position="25"/>
    </location>
</feature>
<sequence>MSGEPFEPGNTFDDQDQSEAFDEEMTVGADRPPTTIETRSFEDLPDVEDLTRAVGDRDDDEALALDAAEFDAESVGDADLEDDHELDYRAVTAEREDDLDGLGAEEP</sequence>